<dbReference type="GO" id="GO:0016491">
    <property type="term" value="F:oxidoreductase activity"/>
    <property type="evidence" value="ECO:0007669"/>
    <property type="project" value="UniProtKB-KW"/>
</dbReference>
<evidence type="ECO:0000259" key="2">
    <source>
        <dbReference type="SMART" id="SM00829"/>
    </source>
</evidence>
<gene>
    <name evidence="3" type="ORF">EV664_102116</name>
</gene>
<dbReference type="AlphaFoldDB" id="A0A4R6FVT9"/>
<dbReference type="PANTHER" id="PTHR11695:SF294">
    <property type="entry name" value="RETICULON-4-INTERACTING PROTEIN 1, MITOCHONDRIAL"/>
    <property type="match status" value="1"/>
</dbReference>
<dbReference type="Pfam" id="PF13602">
    <property type="entry name" value="ADH_zinc_N_2"/>
    <property type="match status" value="1"/>
</dbReference>
<dbReference type="PROSITE" id="PS01162">
    <property type="entry name" value="QOR_ZETA_CRYSTAL"/>
    <property type="match status" value="1"/>
</dbReference>
<dbReference type="RefSeq" id="WP_133494359.1">
    <property type="nucleotide sequence ID" value="NZ_SNWD01000002.1"/>
</dbReference>
<dbReference type="SMART" id="SM00829">
    <property type="entry name" value="PKS_ER"/>
    <property type="match status" value="1"/>
</dbReference>
<evidence type="ECO:0000313" key="3">
    <source>
        <dbReference type="EMBL" id="TDN85410.1"/>
    </source>
</evidence>
<dbReference type="InterPro" id="IPR013154">
    <property type="entry name" value="ADH-like_N"/>
</dbReference>
<dbReference type="SUPFAM" id="SSF50129">
    <property type="entry name" value="GroES-like"/>
    <property type="match status" value="1"/>
</dbReference>
<feature type="domain" description="Enoyl reductase (ER)" evidence="2">
    <location>
        <begin position="28"/>
        <end position="325"/>
    </location>
</feature>
<reference evidence="3 4" key="1">
    <citation type="submission" date="2019-03" db="EMBL/GenBank/DDBJ databases">
        <title>Genomic Encyclopedia of Type Strains, Phase IV (KMG-IV): sequencing the most valuable type-strain genomes for metagenomic binning, comparative biology and taxonomic classification.</title>
        <authorList>
            <person name="Goeker M."/>
        </authorList>
    </citation>
    <scope>NUCLEOTIDE SEQUENCE [LARGE SCALE GENOMIC DNA]</scope>
    <source>
        <strain evidence="3 4">DSM 25059</strain>
    </source>
</reference>
<name>A0A4R6FVT9_9SPHN</name>
<proteinExistence type="predicted"/>
<protein>
    <submittedName>
        <fullName evidence="3">NADPH:quinone reductase-like Zn-dependent oxidoreductase</fullName>
    </submittedName>
</protein>
<dbReference type="SUPFAM" id="SSF51735">
    <property type="entry name" value="NAD(P)-binding Rossmann-fold domains"/>
    <property type="match status" value="1"/>
</dbReference>
<keyword evidence="1" id="KW-0560">Oxidoreductase</keyword>
<dbReference type="InterPro" id="IPR020843">
    <property type="entry name" value="ER"/>
</dbReference>
<comment type="caution">
    <text evidence="3">The sequence shown here is derived from an EMBL/GenBank/DDBJ whole genome shotgun (WGS) entry which is preliminary data.</text>
</comment>
<sequence length="328" mass="35932">MTDQSETLTTRETRPDLQNRGYVLTRFGDADAMELRDLDMPQAHEDEIVLRVHASSVNPVDYKIRDGEAPFVEESALPVILGRDVSGTIENMGPDAHNMLRRGDRIVAHMGEMVRGGHARFVRVKAMEMTALPDNVDMVEAGTMPLVAMTAWQGLFDHGHLREGQSVLIHGAAGGVGHVAVQLAKAKGAKVIATAGTDDLDFVRGLGADRVIDYKKEQFEDQVADVDMVFDLVGGETRDRSWSVLRKGGVLITTLSEPDSETAAKHEVRAETYMAHPDPKALGQVVAMMADGKLKVTIAERHAFEDIRTAYDRAENGHLRGKVAIVME</sequence>
<dbReference type="InterPro" id="IPR011032">
    <property type="entry name" value="GroES-like_sf"/>
</dbReference>
<dbReference type="CDD" id="cd05289">
    <property type="entry name" value="MDR_like_2"/>
    <property type="match status" value="1"/>
</dbReference>
<organism evidence="3 4">
    <name type="scientific">Stakelama pacifica</name>
    <dbReference type="NCBI Taxonomy" id="517720"/>
    <lineage>
        <taxon>Bacteria</taxon>
        <taxon>Pseudomonadati</taxon>
        <taxon>Pseudomonadota</taxon>
        <taxon>Alphaproteobacteria</taxon>
        <taxon>Sphingomonadales</taxon>
        <taxon>Sphingomonadaceae</taxon>
        <taxon>Stakelama</taxon>
    </lineage>
</organism>
<dbReference type="EMBL" id="SNWD01000002">
    <property type="protein sequence ID" value="TDN85410.1"/>
    <property type="molecule type" value="Genomic_DNA"/>
</dbReference>
<dbReference type="OrthoDB" id="9792321at2"/>
<evidence type="ECO:0000256" key="1">
    <source>
        <dbReference type="ARBA" id="ARBA00023002"/>
    </source>
</evidence>
<dbReference type="GO" id="GO:0008270">
    <property type="term" value="F:zinc ion binding"/>
    <property type="evidence" value="ECO:0007669"/>
    <property type="project" value="InterPro"/>
</dbReference>
<dbReference type="Gene3D" id="3.90.180.10">
    <property type="entry name" value="Medium-chain alcohol dehydrogenases, catalytic domain"/>
    <property type="match status" value="1"/>
</dbReference>
<accession>A0A4R6FVT9</accession>
<dbReference type="PANTHER" id="PTHR11695">
    <property type="entry name" value="ALCOHOL DEHYDROGENASE RELATED"/>
    <property type="match status" value="1"/>
</dbReference>
<dbReference type="InterPro" id="IPR036291">
    <property type="entry name" value="NAD(P)-bd_dom_sf"/>
</dbReference>
<keyword evidence="4" id="KW-1185">Reference proteome</keyword>
<dbReference type="InterPro" id="IPR002364">
    <property type="entry name" value="Quin_OxRdtase/zeta-crystal_CS"/>
</dbReference>
<dbReference type="Proteomes" id="UP000295493">
    <property type="component" value="Unassembled WGS sequence"/>
</dbReference>
<dbReference type="Gene3D" id="3.40.50.720">
    <property type="entry name" value="NAD(P)-binding Rossmann-like Domain"/>
    <property type="match status" value="1"/>
</dbReference>
<dbReference type="Pfam" id="PF08240">
    <property type="entry name" value="ADH_N"/>
    <property type="match status" value="1"/>
</dbReference>
<dbReference type="InterPro" id="IPR050700">
    <property type="entry name" value="YIM1/Zinc_Alcohol_DH_Fams"/>
</dbReference>
<evidence type="ECO:0000313" key="4">
    <source>
        <dbReference type="Proteomes" id="UP000295493"/>
    </source>
</evidence>